<feature type="transmembrane region" description="Helical" evidence="5">
    <location>
        <begin position="354"/>
        <end position="380"/>
    </location>
</feature>
<evidence type="ECO:0000313" key="7">
    <source>
        <dbReference type="EMBL" id="TWA92325.1"/>
    </source>
</evidence>
<dbReference type="GO" id="GO:0006596">
    <property type="term" value="P:polyamine biosynthetic process"/>
    <property type="evidence" value="ECO:0007669"/>
    <property type="project" value="UniProtKB-UniRule"/>
</dbReference>
<comment type="caution">
    <text evidence="7">The sequence shown here is derived from an EMBL/GenBank/DDBJ whole genome shotgun (WGS) entry which is preliminary data.</text>
</comment>
<dbReference type="EMBL" id="VITK01000011">
    <property type="protein sequence ID" value="TWA92325.1"/>
    <property type="molecule type" value="Genomic_DNA"/>
</dbReference>
<dbReference type="InterPro" id="IPR036259">
    <property type="entry name" value="MFS_trans_sf"/>
</dbReference>
<evidence type="ECO:0000256" key="3">
    <source>
        <dbReference type="ARBA" id="ARBA00023115"/>
    </source>
</evidence>
<evidence type="ECO:0000313" key="8">
    <source>
        <dbReference type="Proteomes" id="UP000319949"/>
    </source>
</evidence>
<keyword evidence="2 4" id="KW-0808">Transferase</keyword>
<feature type="transmembrane region" description="Helical" evidence="5">
    <location>
        <begin position="59"/>
        <end position="81"/>
    </location>
</feature>
<feature type="transmembrane region" description="Helical" evidence="5">
    <location>
        <begin position="271"/>
        <end position="293"/>
    </location>
</feature>
<dbReference type="InterPro" id="IPR030374">
    <property type="entry name" value="PABS"/>
</dbReference>
<protein>
    <submittedName>
        <fullName evidence="7">Spermidine synthase</fullName>
    </submittedName>
</protein>
<proteinExistence type="inferred from homology"/>
<dbReference type="SUPFAM" id="SSF103473">
    <property type="entry name" value="MFS general substrate transporter"/>
    <property type="match status" value="1"/>
</dbReference>
<feature type="transmembrane region" description="Helical" evidence="5">
    <location>
        <begin position="199"/>
        <end position="217"/>
    </location>
</feature>
<comment type="similarity">
    <text evidence="1">Belongs to the spermidine/spermine synthase family.</text>
</comment>
<name>A0A560D5C4_9BRAD</name>
<dbReference type="SUPFAM" id="SSF53335">
    <property type="entry name" value="S-adenosyl-L-methionine-dependent methyltransferases"/>
    <property type="match status" value="1"/>
</dbReference>
<keyword evidence="8" id="KW-1185">Reference proteome</keyword>
<feature type="transmembrane region" description="Helical" evidence="5">
    <location>
        <begin position="448"/>
        <end position="465"/>
    </location>
</feature>
<dbReference type="NCBIfam" id="NF037959">
    <property type="entry name" value="MFS_SpdSyn"/>
    <property type="match status" value="2"/>
</dbReference>
<dbReference type="InterPro" id="IPR029063">
    <property type="entry name" value="SAM-dependent_MTases_sf"/>
</dbReference>
<dbReference type="PROSITE" id="PS51006">
    <property type="entry name" value="PABS_2"/>
    <property type="match status" value="1"/>
</dbReference>
<feature type="transmembrane region" description="Helical" evidence="5">
    <location>
        <begin position="238"/>
        <end position="259"/>
    </location>
</feature>
<sequence length="843" mass="88654">MDARTNAASLSLRDTGKRTASRGGPVTAACGLLFISGGAALIYQVLWIKQLSLVVGAEVHAISIAISGFFGGLALGSWLFGRLADRSSRPVRLYGLMELATAASGIAATLVLADAASPFVRLESINPAIAWTSVFALIAVPAFMMGGTLPVLVRALTRDGRDVGSFGGGLYAANTAGAILGALLPAFLLLSLFGVRGTAFFAAVLNVAAALGAFLIDRSAERRIVGAPALSAPRSSKARWTIALYAAAGGIALGYEIVWSQAVIPFMSTRSFAFSIVLATYLTGIALGAALFARFGDLVKDPGAAFGSLIAIAGWLALVEIAAFGPWLIYAQTIFETATYRLTGSDLAGMCARFAATALGIVLGPTLLLGAAFPAVLRLAVGDGKVGRDVGAVIAANTLGGIAGTLLTGFVLIPRFGLVRTLGVLAVAAALVGAIAAIRFVAGTRSRWAIFAVGVASLVVAVLTPPEQIIRLAARGGDITFYDESAAGTVSVVETASAGRSFHRLYIQGVSNSGDAMPSLRYMRLQALLPLIVHNGDPTSALVIGYGTGITAGALSQFPGLERRVVSELLPAVLRAAPNFKGTFDAATDPGLEKRLRDGRRELQRGTERYDVITLEPPPPSAAGVVNLYSSDFYRLAASRLNGKGILAQWLPLPTQNEEDTRALVRSFIDVFPYASLWSTELHEAMLIGSLEPIGLDLARISERLGRDPTSKALAEVGVGSPAALLATWITDREGLIRFAGDAAPVTDDRPSIEYATWVRRGEFARTFARLKQLRNEPPVTGISSDLGQRIAAERDELDAFYRLGLSALAGDRASYARDVERTREAAKTNPYYRWFVGAKAPP</sequence>
<evidence type="ECO:0000259" key="6">
    <source>
        <dbReference type="PROSITE" id="PS51006"/>
    </source>
</evidence>
<keyword evidence="5" id="KW-1133">Transmembrane helix</keyword>
<dbReference type="GO" id="GO:0016740">
    <property type="term" value="F:transferase activity"/>
    <property type="evidence" value="ECO:0007669"/>
    <property type="project" value="UniProtKB-UniRule"/>
</dbReference>
<evidence type="ECO:0000256" key="1">
    <source>
        <dbReference type="ARBA" id="ARBA00007867"/>
    </source>
</evidence>
<feature type="transmembrane region" description="Helical" evidence="5">
    <location>
        <begin position="26"/>
        <end position="47"/>
    </location>
</feature>
<evidence type="ECO:0000256" key="4">
    <source>
        <dbReference type="PROSITE-ProRule" id="PRU00354"/>
    </source>
</evidence>
<dbReference type="Gene3D" id="1.20.1250.20">
    <property type="entry name" value="MFS general substrate transporter like domains"/>
    <property type="match status" value="1"/>
</dbReference>
<keyword evidence="5" id="KW-0472">Membrane</keyword>
<gene>
    <name evidence="7" type="ORF">FBZ96_111118</name>
</gene>
<dbReference type="RefSeq" id="WP_186467765.1">
    <property type="nucleotide sequence ID" value="NZ_VITK01000011.1"/>
</dbReference>
<evidence type="ECO:0000256" key="2">
    <source>
        <dbReference type="ARBA" id="ARBA00022679"/>
    </source>
</evidence>
<dbReference type="Gene3D" id="3.40.50.150">
    <property type="entry name" value="Vaccinia Virus protein VP39"/>
    <property type="match status" value="1"/>
</dbReference>
<evidence type="ECO:0000256" key="5">
    <source>
        <dbReference type="SAM" id="Phobius"/>
    </source>
</evidence>
<feature type="transmembrane region" description="Helical" evidence="5">
    <location>
        <begin position="392"/>
        <end position="413"/>
    </location>
</feature>
<feature type="transmembrane region" description="Helical" evidence="5">
    <location>
        <begin position="128"/>
        <end position="156"/>
    </location>
</feature>
<organism evidence="7 8">
    <name type="scientific">Bradyrhizobium stylosanthis</name>
    <dbReference type="NCBI Taxonomy" id="1803665"/>
    <lineage>
        <taxon>Bacteria</taxon>
        <taxon>Pseudomonadati</taxon>
        <taxon>Pseudomonadota</taxon>
        <taxon>Alphaproteobacteria</taxon>
        <taxon>Hyphomicrobiales</taxon>
        <taxon>Nitrobacteraceae</taxon>
        <taxon>Bradyrhizobium</taxon>
    </lineage>
</organism>
<dbReference type="STRING" id="1803665.GCA_001641335_06665"/>
<comment type="caution">
    <text evidence="4">Lacks conserved residue(s) required for the propagation of feature annotation.</text>
</comment>
<dbReference type="AlphaFoldDB" id="A0A560D5C4"/>
<keyword evidence="5" id="KW-0812">Transmembrane</keyword>
<dbReference type="PANTHER" id="PTHR43317">
    <property type="entry name" value="THERMOSPERMINE SYNTHASE ACAULIS5"/>
    <property type="match status" value="1"/>
</dbReference>
<feature type="transmembrane region" description="Helical" evidence="5">
    <location>
        <begin position="305"/>
        <end position="330"/>
    </location>
</feature>
<feature type="transmembrane region" description="Helical" evidence="5">
    <location>
        <begin position="168"/>
        <end position="193"/>
    </location>
</feature>
<feature type="transmembrane region" description="Helical" evidence="5">
    <location>
        <begin position="93"/>
        <end position="116"/>
    </location>
</feature>
<feature type="transmembrane region" description="Helical" evidence="5">
    <location>
        <begin position="419"/>
        <end position="441"/>
    </location>
</feature>
<feature type="domain" description="PABS" evidence="6">
    <location>
        <begin position="456"/>
        <end position="701"/>
    </location>
</feature>
<keyword evidence="3 4" id="KW-0620">Polyamine biosynthesis</keyword>
<dbReference type="PANTHER" id="PTHR43317:SF1">
    <property type="entry name" value="THERMOSPERMINE SYNTHASE ACAULIS5"/>
    <property type="match status" value="1"/>
</dbReference>
<dbReference type="Proteomes" id="UP000319949">
    <property type="component" value="Unassembled WGS sequence"/>
</dbReference>
<accession>A0A560D5C4</accession>
<reference evidence="7 8" key="1">
    <citation type="submission" date="2019-06" db="EMBL/GenBank/DDBJ databases">
        <title>Genomic Encyclopedia of Type Strains, Phase IV (KMG-V): Genome sequencing to study the core and pangenomes of soil and plant-associated prokaryotes.</title>
        <authorList>
            <person name="Whitman W."/>
        </authorList>
    </citation>
    <scope>NUCLEOTIDE SEQUENCE [LARGE SCALE GENOMIC DNA]</scope>
    <source>
        <strain evidence="7 8">BR 510</strain>
    </source>
</reference>